<keyword evidence="2" id="KW-1185">Reference proteome</keyword>
<dbReference type="AlphaFoldDB" id="A0A7J8F188"/>
<sequence>MPLPTSPTFPLPNPRRIRNCQEQREKDFLLLQLPIYTWLLTGVRVRLNFKSSSKFCLWHWNRHNNTIRNDHGTFCCLRILKRVLTLYDFNFILNRVRNSPIEYLCSGGHKQRCFLIVFHIQSINYIVPNIVSYLYIFNKFTY</sequence>
<evidence type="ECO:0000313" key="2">
    <source>
        <dbReference type="Proteomes" id="UP000593571"/>
    </source>
</evidence>
<name>A0A7J8F188_ROUAE</name>
<accession>A0A7J8F188</accession>
<dbReference type="EMBL" id="JACASE010000008">
    <property type="protein sequence ID" value="KAF6441169.1"/>
    <property type="molecule type" value="Genomic_DNA"/>
</dbReference>
<comment type="caution">
    <text evidence="1">The sequence shown here is derived from an EMBL/GenBank/DDBJ whole genome shotgun (WGS) entry which is preliminary data.</text>
</comment>
<protein>
    <submittedName>
        <fullName evidence="1">Uncharacterized protein</fullName>
    </submittedName>
</protein>
<reference evidence="1 2" key="1">
    <citation type="journal article" date="2020" name="Nature">
        <title>Six reference-quality genomes reveal evolution of bat adaptations.</title>
        <authorList>
            <person name="Jebb D."/>
            <person name="Huang Z."/>
            <person name="Pippel M."/>
            <person name="Hughes G.M."/>
            <person name="Lavrichenko K."/>
            <person name="Devanna P."/>
            <person name="Winkler S."/>
            <person name="Jermiin L.S."/>
            <person name="Skirmuntt E.C."/>
            <person name="Katzourakis A."/>
            <person name="Burkitt-Gray L."/>
            <person name="Ray D.A."/>
            <person name="Sullivan K.A.M."/>
            <person name="Roscito J.G."/>
            <person name="Kirilenko B.M."/>
            <person name="Davalos L.M."/>
            <person name="Corthals A.P."/>
            <person name="Power M.L."/>
            <person name="Jones G."/>
            <person name="Ransome R.D."/>
            <person name="Dechmann D.K.N."/>
            <person name="Locatelli A.G."/>
            <person name="Puechmaille S.J."/>
            <person name="Fedrigo O."/>
            <person name="Jarvis E.D."/>
            <person name="Hiller M."/>
            <person name="Vernes S.C."/>
            <person name="Myers E.W."/>
            <person name="Teeling E.C."/>
        </authorList>
    </citation>
    <scope>NUCLEOTIDE SEQUENCE [LARGE SCALE GENOMIC DNA]</scope>
    <source>
        <strain evidence="1">MRouAeg1</strain>
        <tissue evidence="1">Muscle</tissue>
    </source>
</reference>
<dbReference type="Proteomes" id="UP000593571">
    <property type="component" value="Unassembled WGS sequence"/>
</dbReference>
<gene>
    <name evidence="1" type="ORF">HJG63_012319</name>
</gene>
<organism evidence="1 2">
    <name type="scientific">Rousettus aegyptiacus</name>
    <name type="common">Egyptian fruit bat</name>
    <name type="synonym">Pteropus aegyptiacus</name>
    <dbReference type="NCBI Taxonomy" id="9407"/>
    <lineage>
        <taxon>Eukaryota</taxon>
        <taxon>Metazoa</taxon>
        <taxon>Chordata</taxon>
        <taxon>Craniata</taxon>
        <taxon>Vertebrata</taxon>
        <taxon>Euteleostomi</taxon>
        <taxon>Mammalia</taxon>
        <taxon>Eutheria</taxon>
        <taxon>Laurasiatheria</taxon>
        <taxon>Chiroptera</taxon>
        <taxon>Yinpterochiroptera</taxon>
        <taxon>Pteropodoidea</taxon>
        <taxon>Pteropodidae</taxon>
        <taxon>Rousettinae</taxon>
        <taxon>Rousettus</taxon>
    </lineage>
</organism>
<proteinExistence type="predicted"/>
<evidence type="ECO:0000313" key="1">
    <source>
        <dbReference type="EMBL" id="KAF6441169.1"/>
    </source>
</evidence>